<dbReference type="Proteomes" id="UP000242715">
    <property type="component" value="Unassembled WGS sequence"/>
</dbReference>
<evidence type="ECO:0000313" key="1">
    <source>
        <dbReference type="EMBL" id="GAU45131.1"/>
    </source>
</evidence>
<keyword evidence="2" id="KW-1185">Reference proteome</keyword>
<accession>A0A2Z6NMA3</accession>
<dbReference type="AlphaFoldDB" id="A0A2Z6NMA3"/>
<organism evidence="1 2">
    <name type="scientific">Trifolium subterraneum</name>
    <name type="common">Subterranean clover</name>
    <dbReference type="NCBI Taxonomy" id="3900"/>
    <lineage>
        <taxon>Eukaryota</taxon>
        <taxon>Viridiplantae</taxon>
        <taxon>Streptophyta</taxon>
        <taxon>Embryophyta</taxon>
        <taxon>Tracheophyta</taxon>
        <taxon>Spermatophyta</taxon>
        <taxon>Magnoliopsida</taxon>
        <taxon>eudicotyledons</taxon>
        <taxon>Gunneridae</taxon>
        <taxon>Pentapetalae</taxon>
        <taxon>rosids</taxon>
        <taxon>fabids</taxon>
        <taxon>Fabales</taxon>
        <taxon>Fabaceae</taxon>
        <taxon>Papilionoideae</taxon>
        <taxon>50 kb inversion clade</taxon>
        <taxon>NPAAA clade</taxon>
        <taxon>Hologalegina</taxon>
        <taxon>IRL clade</taxon>
        <taxon>Trifolieae</taxon>
        <taxon>Trifolium</taxon>
    </lineage>
</organism>
<reference evidence="2" key="1">
    <citation type="journal article" date="2017" name="Front. Plant Sci.">
        <title>Climate Clever Clovers: New Paradigm to Reduce the Environmental Footprint of Ruminants by Breeding Low Methanogenic Forages Utilizing Haplotype Variation.</title>
        <authorList>
            <person name="Kaur P."/>
            <person name="Appels R."/>
            <person name="Bayer P.E."/>
            <person name="Keeble-Gagnere G."/>
            <person name="Wang J."/>
            <person name="Hirakawa H."/>
            <person name="Shirasawa K."/>
            <person name="Vercoe P."/>
            <person name="Stefanova K."/>
            <person name="Durmic Z."/>
            <person name="Nichols P."/>
            <person name="Revell C."/>
            <person name="Isobe S.N."/>
            <person name="Edwards D."/>
            <person name="Erskine W."/>
        </authorList>
    </citation>
    <scope>NUCLEOTIDE SEQUENCE [LARGE SCALE GENOMIC DNA]</scope>
    <source>
        <strain evidence="2">cv. Daliak</strain>
    </source>
</reference>
<sequence length="137" mass="15824">MVSYPNNINQQPLEQLKLQKLYIIKSPTIADELPDNVVLSYSNILRQSLLQQYELTIPDSPKLPPKPSTPEPEIVHVLISMFTIPFEHIKLFLTSPSPDLTLIGADILKRVKQLIYERYSCIDMQEDMISIIYTWIP</sequence>
<evidence type="ECO:0000313" key="2">
    <source>
        <dbReference type="Proteomes" id="UP000242715"/>
    </source>
</evidence>
<proteinExistence type="predicted"/>
<dbReference type="EMBL" id="DF974101">
    <property type="protein sequence ID" value="GAU45131.1"/>
    <property type="molecule type" value="Genomic_DNA"/>
</dbReference>
<gene>
    <name evidence="1" type="ORF">TSUD_131290</name>
</gene>
<protein>
    <submittedName>
        <fullName evidence="1">Uncharacterized protein</fullName>
    </submittedName>
</protein>
<name>A0A2Z6NMA3_TRISU</name>